<protein>
    <submittedName>
        <fullName evidence="2">Uncharacterized protein</fullName>
    </submittedName>
</protein>
<name>A0A9N8EPJ0_9STRA</name>
<reference evidence="2" key="1">
    <citation type="submission" date="2020-06" db="EMBL/GenBank/DDBJ databases">
        <authorList>
            <consortium name="Plant Systems Biology data submission"/>
        </authorList>
    </citation>
    <scope>NUCLEOTIDE SEQUENCE</scope>
    <source>
        <strain evidence="2">D6</strain>
    </source>
</reference>
<dbReference type="AlphaFoldDB" id="A0A9N8EPJ0"/>
<sequence>MEMKFAILIQGAAKVPEFHECRSWQALSALHEQTNQLGTILMSNVKYVSNNMMKFAEMRAKGQLPTTETAWRKLFHTEMKTAAKELFGGLFAYSHVVHLAASLGLYPPEFRHYATYSHPPPITKKEHSRSGRQLPEEWIVG</sequence>
<dbReference type="EMBL" id="CAICTM010001492">
    <property type="protein sequence ID" value="CAB9524100.1"/>
    <property type="molecule type" value="Genomic_DNA"/>
</dbReference>
<feature type="region of interest" description="Disordered" evidence="1">
    <location>
        <begin position="121"/>
        <end position="141"/>
    </location>
</feature>
<organism evidence="2 3">
    <name type="scientific">Seminavis robusta</name>
    <dbReference type="NCBI Taxonomy" id="568900"/>
    <lineage>
        <taxon>Eukaryota</taxon>
        <taxon>Sar</taxon>
        <taxon>Stramenopiles</taxon>
        <taxon>Ochrophyta</taxon>
        <taxon>Bacillariophyta</taxon>
        <taxon>Bacillariophyceae</taxon>
        <taxon>Bacillariophycidae</taxon>
        <taxon>Naviculales</taxon>
        <taxon>Naviculaceae</taxon>
        <taxon>Seminavis</taxon>
    </lineage>
</organism>
<evidence type="ECO:0000313" key="3">
    <source>
        <dbReference type="Proteomes" id="UP001153069"/>
    </source>
</evidence>
<gene>
    <name evidence="2" type="ORF">SEMRO_1494_G277340.1</name>
</gene>
<evidence type="ECO:0000256" key="1">
    <source>
        <dbReference type="SAM" id="MobiDB-lite"/>
    </source>
</evidence>
<proteinExistence type="predicted"/>
<accession>A0A9N8EPJ0</accession>
<comment type="caution">
    <text evidence="2">The sequence shown here is derived from an EMBL/GenBank/DDBJ whole genome shotgun (WGS) entry which is preliminary data.</text>
</comment>
<keyword evidence="3" id="KW-1185">Reference proteome</keyword>
<evidence type="ECO:0000313" key="2">
    <source>
        <dbReference type="EMBL" id="CAB9524100.1"/>
    </source>
</evidence>
<dbReference type="Proteomes" id="UP001153069">
    <property type="component" value="Unassembled WGS sequence"/>
</dbReference>